<sequence length="65" mass="7104">MHRAFTGDVDTVAAIALAAASNSPEITHDLPQTLIDTLENQTYGKDYLIELDQKLMSLKATQINS</sequence>
<accession>A0ABS3FWX7</accession>
<organism evidence="1 2">
    <name type="scientific">Phormidium pseudopriestleyi FRX01</name>
    <dbReference type="NCBI Taxonomy" id="1759528"/>
    <lineage>
        <taxon>Bacteria</taxon>
        <taxon>Bacillati</taxon>
        <taxon>Cyanobacteriota</taxon>
        <taxon>Cyanophyceae</taxon>
        <taxon>Oscillatoriophycideae</taxon>
        <taxon>Oscillatoriales</taxon>
        <taxon>Oscillatoriaceae</taxon>
        <taxon>Phormidium</taxon>
    </lineage>
</organism>
<evidence type="ECO:0008006" key="3">
    <source>
        <dbReference type="Google" id="ProtNLM"/>
    </source>
</evidence>
<gene>
    <name evidence="1" type="ORF">J0895_20885</name>
</gene>
<keyword evidence="2" id="KW-1185">Reference proteome</keyword>
<name>A0ABS3FWX7_9CYAN</name>
<protein>
    <recommendedName>
        <fullName evidence="3">ADP-ribosylglycohydrolase</fullName>
    </recommendedName>
</protein>
<comment type="caution">
    <text evidence="1">The sequence shown here is derived from an EMBL/GenBank/DDBJ whole genome shotgun (WGS) entry which is preliminary data.</text>
</comment>
<proteinExistence type="predicted"/>
<evidence type="ECO:0000313" key="1">
    <source>
        <dbReference type="EMBL" id="MBO0351489.1"/>
    </source>
</evidence>
<dbReference type="EMBL" id="JAFLQW010000552">
    <property type="protein sequence ID" value="MBO0351489.1"/>
    <property type="molecule type" value="Genomic_DNA"/>
</dbReference>
<dbReference type="RefSeq" id="WP_207089922.1">
    <property type="nucleotide sequence ID" value="NZ_JAFLQW010000552.1"/>
</dbReference>
<reference evidence="1 2" key="1">
    <citation type="submission" date="2021-03" db="EMBL/GenBank/DDBJ databases">
        <title>Metabolic Capacity of the Antarctic Cyanobacterium Phormidium pseudopriestleyi that Sustains Oxygenic Photosynthesis in the Presence of Hydrogen Sulfide.</title>
        <authorList>
            <person name="Lumian J.E."/>
            <person name="Jungblut A.D."/>
            <person name="Dillon M.L."/>
            <person name="Hawes I."/>
            <person name="Doran P.T."/>
            <person name="Mackey T.J."/>
            <person name="Dick G.J."/>
            <person name="Grettenberger C.L."/>
            <person name="Sumner D.Y."/>
        </authorList>
    </citation>
    <scope>NUCLEOTIDE SEQUENCE [LARGE SCALE GENOMIC DNA]</scope>
    <source>
        <strain evidence="1 2">FRX01</strain>
    </source>
</reference>
<dbReference type="Proteomes" id="UP000664844">
    <property type="component" value="Unassembled WGS sequence"/>
</dbReference>
<evidence type="ECO:0000313" key="2">
    <source>
        <dbReference type="Proteomes" id="UP000664844"/>
    </source>
</evidence>